<dbReference type="Proteomes" id="UP000676428">
    <property type="component" value="Chromosome"/>
</dbReference>
<organism evidence="1 2">
    <name type="scientific">Shewanella dokdonensis</name>
    <dbReference type="NCBI Taxonomy" id="712036"/>
    <lineage>
        <taxon>Bacteria</taxon>
        <taxon>Pseudomonadati</taxon>
        <taxon>Pseudomonadota</taxon>
        <taxon>Gammaproteobacteria</taxon>
        <taxon>Alteromonadales</taxon>
        <taxon>Shewanellaceae</taxon>
        <taxon>Shewanella</taxon>
    </lineage>
</organism>
<name>A0ABX8DEU5_9GAMM</name>
<evidence type="ECO:0000313" key="2">
    <source>
        <dbReference type="Proteomes" id="UP000676428"/>
    </source>
</evidence>
<keyword evidence="2" id="KW-1185">Reference proteome</keyword>
<dbReference type="RefSeq" id="WP_213681106.1">
    <property type="nucleotide sequence ID" value="NZ_CP074572.1"/>
</dbReference>
<dbReference type="EMBL" id="CP074572">
    <property type="protein sequence ID" value="QVK22452.1"/>
    <property type="molecule type" value="Genomic_DNA"/>
</dbReference>
<sequence length="77" mass="8975">MKFKSSKLNDQNFYSEMFKEIRDKQTVLKNSYIENTQVARPKEVLKLARHLTSQDLQVFVLNRLVGGDIFSKGTQSH</sequence>
<evidence type="ECO:0000313" key="1">
    <source>
        <dbReference type="EMBL" id="QVK22452.1"/>
    </source>
</evidence>
<reference evidence="1 2" key="1">
    <citation type="journal article" date="2012" name="Int. J. Syst. Evol. Microbiol.">
        <title>Shewanella dokdonensis sp. nov., isolated from seawater.</title>
        <authorList>
            <person name="Sung H.R."/>
            <person name="Yoon J.H."/>
            <person name="Ghim S.Y."/>
        </authorList>
    </citation>
    <scope>NUCLEOTIDE SEQUENCE [LARGE SCALE GENOMIC DNA]</scope>
    <source>
        <strain evidence="1 2">DSM 23626</strain>
    </source>
</reference>
<accession>A0ABX8DEU5</accession>
<proteinExistence type="predicted"/>
<gene>
    <name evidence="1" type="ORF">KHX94_13945</name>
</gene>
<protein>
    <submittedName>
        <fullName evidence="1">Uncharacterized protein</fullName>
    </submittedName>
</protein>